<keyword evidence="9" id="KW-0472">Membrane</keyword>
<evidence type="ECO:0000313" key="14">
    <source>
        <dbReference type="EMBL" id="ODQ56670.1"/>
    </source>
</evidence>
<comment type="function">
    <text evidence="1 12">Component of the MICOS complex, a large protein complex of the mitochondrial inner membrane that plays crucial roles in the maintenance of crista junctions, inner membrane architecture, and formation of contact sites to the outer membrane.</text>
</comment>
<dbReference type="GO" id="GO:0061617">
    <property type="term" value="C:MICOS complex"/>
    <property type="evidence" value="ECO:0007669"/>
    <property type="project" value="UniProtKB-UniRule"/>
</dbReference>
<keyword evidence="5" id="KW-0812">Transmembrane</keyword>
<evidence type="ECO:0000313" key="15">
    <source>
        <dbReference type="Proteomes" id="UP000094112"/>
    </source>
</evidence>
<dbReference type="Pfam" id="PF17050">
    <property type="entry name" value="AIM5"/>
    <property type="match status" value="1"/>
</dbReference>
<comment type="subcellular location">
    <subcellularLocation>
        <location evidence="2 12">Mitochondrion inner membrane</location>
        <topology evidence="2 12">Single-pass membrane protein</topology>
    </subcellularLocation>
</comment>
<dbReference type="GO" id="GO:0044284">
    <property type="term" value="C:mitochondrial crista junction"/>
    <property type="evidence" value="ECO:0007669"/>
    <property type="project" value="InterPro"/>
</dbReference>
<gene>
    <name evidence="14" type="ORF">WICANDRAFT_81779</name>
</gene>
<keyword evidence="6 12" id="KW-0999">Mitochondrion inner membrane</keyword>
<accession>A0A1E3NUG3</accession>
<evidence type="ECO:0000256" key="6">
    <source>
        <dbReference type="ARBA" id="ARBA00022792"/>
    </source>
</evidence>
<evidence type="ECO:0000256" key="10">
    <source>
        <dbReference type="ARBA" id="ARBA00032159"/>
    </source>
</evidence>
<dbReference type="AlphaFoldDB" id="A0A1E3NUG3"/>
<evidence type="ECO:0000256" key="12">
    <source>
        <dbReference type="RuleBase" id="RU363010"/>
    </source>
</evidence>
<dbReference type="EMBL" id="KV454220">
    <property type="protein sequence ID" value="ODQ56670.1"/>
    <property type="molecule type" value="Genomic_DNA"/>
</dbReference>
<evidence type="ECO:0000256" key="3">
    <source>
        <dbReference type="ARBA" id="ARBA00009188"/>
    </source>
</evidence>
<keyword evidence="7" id="KW-1133">Transmembrane helix</keyword>
<keyword evidence="8 12" id="KW-0496">Mitochondrion</keyword>
<evidence type="ECO:0000256" key="13">
    <source>
        <dbReference type="SAM" id="SignalP"/>
    </source>
</evidence>
<feature type="signal peptide" evidence="13">
    <location>
        <begin position="1"/>
        <end position="19"/>
    </location>
</feature>
<feature type="chain" id="PRO_5009133525" description="MICOS complex subunit MIC12" evidence="13">
    <location>
        <begin position="20"/>
        <end position="110"/>
    </location>
</feature>
<comment type="subunit">
    <text evidence="12">Component of the mitochondrial contact site and cristae organizing system (MICOS) complex.</text>
</comment>
<dbReference type="RefSeq" id="XP_019035877.1">
    <property type="nucleotide sequence ID" value="XM_019185294.1"/>
</dbReference>
<dbReference type="InterPro" id="IPR031463">
    <property type="entry name" value="Mic12"/>
</dbReference>
<proteinExistence type="inferred from homology"/>
<dbReference type="Proteomes" id="UP000094112">
    <property type="component" value="Unassembled WGS sequence"/>
</dbReference>
<name>A0A1E3NUG3_WICAA</name>
<evidence type="ECO:0000256" key="8">
    <source>
        <dbReference type="ARBA" id="ARBA00023128"/>
    </source>
</evidence>
<evidence type="ECO:0000256" key="7">
    <source>
        <dbReference type="ARBA" id="ARBA00022989"/>
    </source>
</evidence>
<evidence type="ECO:0000256" key="1">
    <source>
        <dbReference type="ARBA" id="ARBA00002689"/>
    </source>
</evidence>
<organism evidence="14 15">
    <name type="scientific">Wickerhamomyces anomalus (strain ATCC 58044 / CBS 1984 / NCYC 433 / NRRL Y-366-8)</name>
    <name type="common">Yeast</name>
    <name type="synonym">Hansenula anomala</name>
    <dbReference type="NCBI Taxonomy" id="683960"/>
    <lineage>
        <taxon>Eukaryota</taxon>
        <taxon>Fungi</taxon>
        <taxon>Dikarya</taxon>
        <taxon>Ascomycota</taxon>
        <taxon>Saccharomycotina</taxon>
        <taxon>Saccharomycetes</taxon>
        <taxon>Phaffomycetales</taxon>
        <taxon>Wickerhamomycetaceae</taxon>
        <taxon>Wickerhamomyces</taxon>
    </lineage>
</organism>
<evidence type="ECO:0000256" key="4">
    <source>
        <dbReference type="ARBA" id="ARBA00018170"/>
    </source>
</evidence>
<dbReference type="OrthoDB" id="4037694at2759"/>
<comment type="similarity">
    <text evidence="3 12">Belongs to the MICOS complex subunit Mic12 family.</text>
</comment>
<sequence length="110" mass="12559">MGNRIHGFLAGVLLTTSVAYYTSQEFKRSQEFVSKTLRDTESIIQNHGKEPQPVPRSVEFQYRPSIKQTVADLWNEQILSTVRSIYSFDVERFTSSITKSVQDGVNNISK</sequence>
<evidence type="ECO:0000256" key="11">
    <source>
        <dbReference type="ARBA" id="ARBA00032985"/>
    </source>
</evidence>
<reference evidence="14 15" key="1">
    <citation type="journal article" date="2016" name="Proc. Natl. Acad. Sci. U.S.A.">
        <title>Comparative genomics of biotechnologically important yeasts.</title>
        <authorList>
            <person name="Riley R."/>
            <person name="Haridas S."/>
            <person name="Wolfe K.H."/>
            <person name="Lopes M.R."/>
            <person name="Hittinger C.T."/>
            <person name="Goeker M."/>
            <person name="Salamov A.A."/>
            <person name="Wisecaver J.H."/>
            <person name="Long T.M."/>
            <person name="Calvey C.H."/>
            <person name="Aerts A.L."/>
            <person name="Barry K.W."/>
            <person name="Choi C."/>
            <person name="Clum A."/>
            <person name="Coughlan A.Y."/>
            <person name="Deshpande S."/>
            <person name="Douglass A.P."/>
            <person name="Hanson S.J."/>
            <person name="Klenk H.-P."/>
            <person name="LaButti K.M."/>
            <person name="Lapidus A."/>
            <person name="Lindquist E.A."/>
            <person name="Lipzen A.M."/>
            <person name="Meier-Kolthoff J.P."/>
            <person name="Ohm R.A."/>
            <person name="Otillar R.P."/>
            <person name="Pangilinan J.L."/>
            <person name="Peng Y."/>
            <person name="Rokas A."/>
            <person name="Rosa C.A."/>
            <person name="Scheuner C."/>
            <person name="Sibirny A.A."/>
            <person name="Slot J.C."/>
            <person name="Stielow J.B."/>
            <person name="Sun H."/>
            <person name="Kurtzman C.P."/>
            <person name="Blackwell M."/>
            <person name="Grigoriev I.V."/>
            <person name="Jeffries T.W."/>
        </authorList>
    </citation>
    <scope>NUCLEOTIDE SEQUENCE [LARGE SCALE GENOMIC DNA]</scope>
    <source>
        <strain evidence="15">ATCC 58044 / CBS 1984 / NCYC 433 / NRRL Y-366-8</strain>
    </source>
</reference>
<dbReference type="GO" id="GO:0042407">
    <property type="term" value="P:cristae formation"/>
    <property type="evidence" value="ECO:0007669"/>
    <property type="project" value="InterPro"/>
</dbReference>
<evidence type="ECO:0000256" key="9">
    <source>
        <dbReference type="ARBA" id="ARBA00023136"/>
    </source>
</evidence>
<protein>
    <recommendedName>
        <fullName evidence="4 12">MICOS complex subunit MIC12</fullName>
    </recommendedName>
    <alternativeName>
        <fullName evidence="11 12">Altered inheritance of mitochondria protein 5, mitochondrial</fullName>
    </alternativeName>
    <alternativeName>
        <fullName evidence="10 12">Found in mitochondrial proteome protein 51</fullName>
    </alternativeName>
</protein>
<dbReference type="GeneID" id="30202540"/>
<keyword evidence="13" id="KW-0732">Signal</keyword>
<keyword evidence="15" id="KW-1185">Reference proteome</keyword>
<evidence type="ECO:0000256" key="2">
    <source>
        <dbReference type="ARBA" id="ARBA00004434"/>
    </source>
</evidence>
<evidence type="ECO:0000256" key="5">
    <source>
        <dbReference type="ARBA" id="ARBA00022692"/>
    </source>
</evidence>